<dbReference type="EMBL" id="WBJX01000001">
    <property type="protein sequence ID" value="KAB1639771.1"/>
    <property type="molecule type" value="Genomic_DNA"/>
</dbReference>
<dbReference type="Pfam" id="PF13519">
    <property type="entry name" value="VWA_2"/>
    <property type="match status" value="1"/>
</dbReference>
<dbReference type="InterPro" id="IPR002035">
    <property type="entry name" value="VWF_A"/>
</dbReference>
<keyword evidence="1" id="KW-0812">Transmembrane</keyword>
<dbReference type="Gene3D" id="3.40.50.410">
    <property type="entry name" value="von Willebrand factor, type A domain"/>
    <property type="match status" value="1"/>
</dbReference>
<reference evidence="3 4" key="1">
    <citation type="submission" date="2019-09" db="EMBL/GenBank/DDBJ databases">
        <title>Phylogeny of genus Pseudoclavibacter and closely related genus.</title>
        <authorList>
            <person name="Li Y."/>
        </authorList>
    </citation>
    <scope>NUCLEOTIDE SEQUENCE [LARGE SCALE GENOMIC DNA]</scope>
    <source>
        <strain evidence="3 4">THG-MD12</strain>
    </source>
</reference>
<feature type="transmembrane region" description="Helical" evidence="1">
    <location>
        <begin position="6"/>
        <end position="25"/>
    </location>
</feature>
<dbReference type="AlphaFoldDB" id="A0A7J5B813"/>
<dbReference type="PROSITE" id="PS50234">
    <property type="entry name" value="VWFA"/>
    <property type="match status" value="1"/>
</dbReference>
<feature type="transmembrane region" description="Helical" evidence="1">
    <location>
        <begin position="60"/>
        <end position="84"/>
    </location>
</feature>
<accession>A0A7J5B813</accession>
<evidence type="ECO:0000259" key="2">
    <source>
        <dbReference type="PROSITE" id="PS50234"/>
    </source>
</evidence>
<dbReference type="Proteomes" id="UP000490386">
    <property type="component" value="Unassembled WGS sequence"/>
</dbReference>
<organism evidence="3 4">
    <name type="scientific">Pseudoclavibacter terrae</name>
    <dbReference type="NCBI Taxonomy" id="1530195"/>
    <lineage>
        <taxon>Bacteria</taxon>
        <taxon>Bacillati</taxon>
        <taxon>Actinomycetota</taxon>
        <taxon>Actinomycetes</taxon>
        <taxon>Micrococcales</taxon>
        <taxon>Microbacteriaceae</taxon>
        <taxon>Pseudoclavibacter</taxon>
    </lineage>
</organism>
<sequence>MAIAMWWVSLSLIAVAAAVAAIAWWRARKRGRSGAIPVANSRRLTRLPAYRRALLRYSSLMTAVGVVLAILLAVTSVAAGRWVYQRVESPEKFNRDIVLCLDISGSMVDYDVEVLDRYLEMLQGFDGERMSLMLWDATAVQLFPLTDDYAFVETQLQQVRDEMESASGGSNIEYSFAQGTQGAAGASLVGDGLASCAMTFGEYDPAADDGRSRSIIFATDNAVNGDPLVSFPEAAEYTEERGITIYALDANQFEDAFADQFRTTILQADGSYFKLTDPASVSGIVDQITSEQTSLMVGQPQLLVTDRPNVWLVLMLVFASIYVVLAWRLRL</sequence>
<evidence type="ECO:0000256" key="1">
    <source>
        <dbReference type="SAM" id="Phobius"/>
    </source>
</evidence>
<dbReference type="InterPro" id="IPR036465">
    <property type="entry name" value="vWFA_dom_sf"/>
</dbReference>
<keyword evidence="4" id="KW-1185">Reference proteome</keyword>
<dbReference type="SUPFAM" id="SSF53300">
    <property type="entry name" value="vWA-like"/>
    <property type="match status" value="1"/>
</dbReference>
<dbReference type="OrthoDB" id="4623238at2"/>
<feature type="transmembrane region" description="Helical" evidence="1">
    <location>
        <begin position="310"/>
        <end position="329"/>
    </location>
</feature>
<evidence type="ECO:0000313" key="4">
    <source>
        <dbReference type="Proteomes" id="UP000490386"/>
    </source>
</evidence>
<comment type="caution">
    <text evidence="3">The sequence shown here is derived from an EMBL/GenBank/DDBJ whole genome shotgun (WGS) entry which is preliminary data.</text>
</comment>
<dbReference type="RefSeq" id="WP_151422926.1">
    <property type="nucleotide sequence ID" value="NZ_WBJX01000001.1"/>
</dbReference>
<evidence type="ECO:0000313" key="3">
    <source>
        <dbReference type="EMBL" id="KAB1639771.1"/>
    </source>
</evidence>
<keyword evidence="1" id="KW-1133">Transmembrane helix</keyword>
<name>A0A7J5B813_9MICO</name>
<gene>
    <name evidence="3" type="ORF">F8O03_05520</name>
</gene>
<proteinExistence type="predicted"/>
<keyword evidence="1" id="KW-0472">Membrane</keyword>
<protein>
    <submittedName>
        <fullName evidence="3">VWA domain-containing protein</fullName>
    </submittedName>
</protein>
<feature type="domain" description="VWFA" evidence="2">
    <location>
        <begin position="96"/>
        <end position="288"/>
    </location>
</feature>